<dbReference type="Gramene" id="CDP13128">
    <property type="protein sequence ID" value="CDP13128"/>
    <property type="gene ID" value="GSCOC_T00037943001"/>
</dbReference>
<dbReference type="PANTHER" id="PTHR31589">
    <property type="entry name" value="PROTEIN, PUTATIVE (DUF239)-RELATED-RELATED"/>
    <property type="match status" value="1"/>
</dbReference>
<dbReference type="Proteomes" id="UP000295252">
    <property type="component" value="Chromosome I"/>
</dbReference>
<dbReference type="InterPro" id="IPR004314">
    <property type="entry name" value="Neprosin"/>
</dbReference>
<dbReference type="OMA" id="EITIAIW"/>
<evidence type="ECO:0000259" key="1">
    <source>
        <dbReference type="PROSITE" id="PS52045"/>
    </source>
</evidence>
<protein>
    <recommendedName>
        <fullName evidence="1">Neprosin PEP catalytic domain-containing protein</fullName>
    </recommendedName>
</protein>
<dbReference type="InterPro" id="IPR053168">
    <property type="entry name" value="Glutamic_endopeptidase"/>
</dbReference>
<dbReference type="PhylomeDB" id="A0A068UZS8"/>
<dbReference type="Pfam" id="PF03080">
    <property type="entry name" value="Neprosin"/>
    <property type="match status" value="1"/>
</dbReference>
<reference evidence="3" key="1">
    <citation type="journal article" date="2014" name="Science">
        <title>The coffee genome provides insight into the convergent evolution of caffeine biosynthesis.</title>
        <authorList>
            <person name="Denoeud F."/>
            <person name="Carretero-Paulet L."/>
            <person name="Dereeper A."/>
            <person name="Droc G."/>
            <person name="Guyot R."/>
            <person name="Pietrella M."/>
            <person name="Zheng C."/>
            <person name="Alberti A."/>
            <person name="Anthony F."/>
            <person name="Aprea G."/>
            <person name="Aury J.M."/>
            <person name="Bento P."/>
            <person name="Bernard M."/>
            <person name="Bocs S."/>
            <person name="Campa C."/>
            <person name="Cenci A."/>
            <person name="Combes M.C."/>
            <person name="Crouzillat D."/>
            <person name="Da Silva C."/>
            <person name="Daddiego L."/>
            <person name="De Bellis F."/>
            <person name="Dussert S."/>
            <person name="Garsmeur O."/>
            <person name="Gayraud T."/>
            <person name="Guignon V."/>
            <person name="Jahn K."/>
            <person name="Jamilloux V."/>
            <person name="Joet T."/>
            <person name="Labadie K."/>
            <person name="Lan T."/>
            <person name="Leclercq J."/>
            <person name="Lepelley M."/>
            <person name="Leroy T."/>
            <person name="Li L.T."/>
            <person name="Librado P."/>
            <person name="Lopez L."/>
            <person name="Munoz A."/>
            <person name="Noel B."/>
            <person name="Pallavicini A."/>
            <person name="Perrotta G."/>
            <person name="Poncet V."/>
            <person name="Pot D."/>
            <person name="Priyono X."/>
            <person name="Rigoreau M."/>
            <person name="Rouard M."/>
            <person name="Rozas J."/>
            <person name="Tranchant-Dubreuil C."/>
            <person name="VanBuren R."/>
            <person name="Zhang Q."/>
            <person name="Andrade A.C."/>
            <person name="Argout X."/>
            <person name="Bertrand B."/>
            <person name="de Kochko A."/>
            <person name="Graziosi G."/>
            <person name="Henry R.J."/>
            <person name="Jayarama X."/>
            <person name="Ming R."/>
            <person name="Nagai C."/>
            <person name="Rounsley S."/>
            <person name="Sankoff D."/>
            <person name="Giuliano G."/>
            <person name="Albert V.A."/>
            <person name="Wincker P."/>
            <person name="Lashermes P."/>
        </authorList>
    </citation>
    <scope>NUCLEOTIDE SEQUENCE [LARGE SCALE GENOMIC DNA]</scope>
    <source>
        <strain evidence="3">cv. DH200-94</strain>
    </source>
</reference>
<dbReference type="EMBL" id="HG739157">
    <property type="protein sequence ID" value="CDP13128.1"/>
    <property type="molecule type" value="Genomic_DNA"/>
</dbReference>
<dbReference type="PANTHER" id="PTHR31589:SF221">
    <property type="entry name" value="LIGASE, PUTATIVE (DUF239)-RELATED"/>
    <property type="match status" value="1"/>
</dbReference>
<dbReference type="Gene3D" id="3.90.1320.10">
    <property type="entry name" value="Outer-capsid protein sigma 3, large lobe"/>
    <property type="match status" value="1"/>
</dbReference>
<proteinExistence type="predicted"/>
<gene>
    <name evidence="2" type="ORF">GSCOC_T00037943001</name>
</gene>
<accession>A0A068UZS8</accession>
<evidence type="ECO:0000313" key="2">
    <source>
        <dbReference type="EMBL" id="CDP13128.1"/>
    </source>
</evidence>
<dbReference type="AlphaFoldDB" id="A0A068UZS8"/>
<dbReference type="PROSITE" id="PS52045">
    <property type="entry name" value="NEPROSIN_PEP_CD"/>
    <property type="match status" value="1"/>
</dbReference>
<dbReference type="InParanoid" id="A0A068UZS8"/>
<keyword evidence="3" id="KW-1185">Reference proteome</keyword>
<evidence type="ECO:0000313" key="3">
    <source>
        <dbReference type="Proteomes" id="UP000295252"/>
    </source>
</evidence>
<organism evidence="2 3">
    <name type="scientific">Coffea canephora</name>
    <name type="common">Robusta coffee</name>
    <dbReference type="NCBI Taxonomy" id="49390"/>
    <lineage>
        <taxon>Eukaryota</taxon>
        <taxon>Viridiplantae</taxon>
        <taxon>Streptophyta</taxon>
        <taxon>Embryophyta</taxon>
        <taxon>Tracheophyta</taxon>
        <taxon>Spermatophyta</taxon>
        <taxon>Magnoliopsida</taxon>
        <taxon>eudicotyledons</taxon>
        <taxon>Gunneridae</taxon>
        <taxon>Pentapetalae</taxon>
        <taxon>asterids</taxon>
        <taxon>lamiids</taxon>
        <taxon>Gentianales</taxon>
        <taxon>Rubiaceae</taxon>
        <taxon>Ixoroideae</taxon>
        <taxon>Gardenieae complex</taxon>
        <taxon>Bertiereae - Coffeeae clade</taxon>
        <taxon>Coffeeae</taxon>
        <taxon>Coffea</taxon>
    </lineage>
</organism>
<sequence length="191" mass="21990">MFPDLYGDYRTRFFIYWTRDGYRSTGFYNLNCRGFVHTNKNIALGTTIERISTYHGPQYELPFFIWKWLKVFIILEQDSFTLIGYCRAFIFTDLADSASMSRWGGEVVNNVIIGQHTAAEMGCGHFPEEKFERSSHFKNLLTIDESNNLVIPEDIITRVDNANCYDVEYGPSAHLGDMLFYGGPGKNDNCP</sequence>
<name>A0A068UZS8_COFCA</name>
<dbReference type="OrthoDB" id="1858978at2759"/>
<feature type="domain" description="Neprosin PEP catalytic" evidence="1">
    <location>
        <begin position="1"/>
        <end position="191"/>
    </location>
</feature>
<dbReference type="STRING" id="49390.A0A068UZS8"/>